<organism evidence="1 2">
    <name type="scientific">Paraglaciecola psychrophila 170</name>
    <dbReference type="NCBI Taxonomy" id="1129794"/>
    <lineage>
        <taxon>Bacteria</taxon>
        <taxon>Pseudomonadati</taxon>
        <taxon>Pseudomonadota</taxon>
        <taxon>Gammaproteobacteria</taxon>
        <taxon>Alteromonadales</taxon>
        <taxon>Alteromonadaceae</taxon>
        <taxon>Paraglaciecola</taxon>
    </lineage>
</organism>
<dbReference type="HOGENOM" id="CLU_3186887_0_0_6"/>
<protein>
    <submittedName>
        <fullName evidence="1">Uncharacterized protein</fullName>
    </submittedName>
</protein>
<name>K6ZMM9_9ALTE</name>
<evidence type="ECO:0000313" key="2">
    <source>
        <dbReference type="Proteomes" id="UP000011864"/>
    </source>
</evidence>
<accession>K6ZMM9</accession>
<dbReference type="Proteomes" id="UP000011864">
    <property type="component" value="Chromosome"/>
</dbReference>
<dbReference type="KEGG" id="gps:C427_2569"/>
<gene>
    <name evidence="1" type="ORF">C427_2569</name>
</gene>
<sequence length="46" mass="5367">MRYRLQSSVFFHTASMLNDLLFSYSSKSKQKMPLEYNALHPTITAI</sequence>
<dbReference type="AlphaFoldDB" id="K6ZMM9"/>
<keyword evidence="2" id="KW-1185">Reference proteome</keyword>
<evidence type="ECO:0000313" key="1">
    <source>
        <dbReference type="EMBL" id="AGH44678.1"/>
    </source>
</evidence>
<dbReference type="PATRIC" id="fig|1129794.4.peg.2548"/>
<reference evidence="1 2" key="1">
    <citation type="journal article" date="2013" name="Genome Announc.">
        <title>Complete Genome Sequence of Glaciecola psychrophila Strain 170T.</title>
        <authorList>
            <person name="Yin J."/>
            <person name="Chen J."/>
            <person name="Liu G."/>
            <person name="Yu Y."/>
            <person name="Song L."/>
            <person name="Wang X."/>
            <person name="Qu X."/>
        </authorList>
    </citation>
    <scope>NUCLEOTIDE SEQUENCE [LARGE SCALE GENOMIC DNA]</scope>
    <source>
        <strain evidence="1 2">170</strain>
    </source>
</reference>
<proteinExistence type="predicted"/>
<dbReference type="EMBL" id="CP003837">
    <property type="protein sequence ID" value="AGH44678.1"/>
    <property type="molecule type" value="Genomic_DNA"/>
</dbReference>